<name>A0A2M7BRH2_9BACT</name>
<evidence type="ECO:0000259" key="1">
    <source>
        <dbReference type="Pfam" id="PF18914"/>
    </source>
</evidence>
<evidence type="ECO:0000313" key="3">
    <source>
        <dbReference type="Proteomes" id="UP000230119"/>
    </source>
</evidence>
<sequence>MNKKQQTIINKLALSVFLIGIFFIARGTSAELSIGGVLREQRKELIQEKIQNIKEINIKEVRENTKSLLEQAKNIIKGKIKKHLKGQLVTISGNTLTVQKDNTSNTVLVTDKTILKRKFGAPSTLSEFSPNDMLIIIGNRVKKSDSTLSSTEIEASYIRNMSIQRRFAVFTGEVTAKSSNTVTLKTTGRGTQTVYVTSSTQYKERNKAITFTDIQIGDRIVVKGELWNRVSAKIDAKTILKLNFQKPSPSVTPSPSAEND</sequence>
<reference evidence="3" key="1">
    <citation type="submission" date="2017-09" db="EMBL/GenBank/DDBJ databases">
        <title>Depth-based differentiation of microbial function through sediment-hosted aquifers and enrichment of novel symbionts in the deep terrestrial subsurface.</title>
        <authorList>
            <person name="Probst A.J."/>
            <person name="Ladd B."/>
            <person name="Jarett J.K."/>
            <person name="Geller-Mcgrath D.E."/>
            <person name="Sieber C.M.K."/>
            <person name="Emerson J.B."/>
            <person name="Anantharaman K."/>
            <person name="Thomas B.C."/>
            <person name="Malmstrom R."/>
            <person name="Stieglmeier M."/>
            <person name="Klingl A."/>
            <person name="Woyke T."/>
            <person name="Ryan C.M."/>
            <person name="Banfield J.F."/>
        </authorList>
    </citation>
    <scope>NUCLEOTIDE SEQUENCE [LARGE SCALE GENOMIC DNA]</scope>
</reference>
<dbReference type="Proteomes" id="UP000230119">
    <property type="component" value="Unassembled WGS sequence"/>
</dbReference>
<feature type="domain" description="DUF5666" evidence="1">
    <location>
        <begin position="171"/>
        <end position="226"/>
    </location>
</feature>
<dbReference type="AlphaFoldDB" id="A0A2M7BRH2"/>
<dbReference type="EMBL" id="PEVA01000198">
    <property type="protein sequence ID" value="PIV08052.1"/>
    <property type="molecule type" value="Genomic_DNA"/>
</dbReference>
<dbReference type="InterPro" id="IPR043724">
    <property type="entry name" value="DUF5666"/>
</dbReference>
<gene>
    <name evidence="2" type="ORF">COS52_04750</name>
</gene>
<organism evidence="2 3">
    <name type="scientific">Candidatus Roizmanbacteria bacterium CG03_land_8_20_14_0_80_39_12</name>
    <dbReference type="NCBI Taxonomy" id="1974847"/>
    <lineage>
        <taxon>Bacteria</taxon>
        <taxon>Candidatus Roizmaniibacteriota</taxon>
    </lineage>
</organism>
<protein>
    <recommendedName>
        <fullName evidence="1">DUF5666 domain-containing protein</fullName>
    </recommendedName>
</protein>
<dbReference type="Pfam" id="PF18914">
    <property type="entry name" value="DUF5666"/>
    <property type="match status" value="1"/>
</dbReference>
<proteinExistence type="predicted"/>
<comment type="caution">
    <text evidence="2">The sequence shown here is derived from an EMBL/GenBank/DDBJ whole genome shotgun (WGS) entry which is preliminary data.</text>
</comment>
<evidence type="ECO:0000313" key="2">
    <source>
        <dbReference type="EMBL" id="PIV08052.1"/>
    </source>
</evidence>
<accession>A0A2M7BRH2</accession>